<gene>
    <name evidence="2" type="ORF">AVDCRST_MAG65-238</name>
</gene>
<sequence length="286" mass="31800">MSLRGRAVRLLPRIGLRVVDVLPGAVLVSRRAAFRVRGLDPDAALIIRRRSRRRHWFEREKALTSYAVGEHVAAVLDQYGVNLVIDVGANRGQYAKRLRRAGYRGRIASFEPVPDVFERLREAAAGDPRWSVHPFALGREDTVTSMHVVPGTLSSVLAPSDFGAERYAQLRAPAAQRVEVRRLDGLLDELTAGIDDPRPYLKLDTQGYDVEVFQGAGERVSDFVGMQSELALMQIYEGMPRLPEALALYEGSGFEVTALYPVSRETATARVLEFDCVMVRPGAARR</sequence>
<proteinExistence type="predicted"/>
<accession>A0A6J4R9Z0</accession>
<dbReference type="PANTHER" id="PTHR36973">
    <property type="entry name" value="SLL1456 PROTEIN-RELATED"/>
    <property type="match status" value="1"/>
</dbReference>
<name>A0A6J4R9Z0_9ACTN</name>
<dbReference type="InterPro" id="IPR029063">
    <property type="entry name" value="SAM-dependent_MTases_sf"/>
</dbReference>
<dbReference type="AlphaFoldDB" id="A0A6J4R9Z0"/>
<reference evidence="2" key="1">
    <citation type="submission" date="2020-02" db="EMBL/GenBank/DDBJ databases">
        <authorList>
            <person name="Meier V. D."/>
        </authorList>
    </citation>
    <scope>NUCLEOTIDE SEQUENCE</scope>
    <source>
        <strain evidence="2">AVDCRST_MAG65</strain>
    </source>
</reference>
<dbReference type="InterPro" id="IPR006342">
    <property type="entry name" value="FkbM_mtfrase"/>
</dbReference>
<dbReference type="PANTHER" id="PTHR36973:SF4">
    <property type="entry name" value="NODULATION PROTEIN"/>
    <property type="match status" value="1"/>
</dbReference>
<dbReference type="NCBIfam" id="TIGR01444">
    <property type="entry name" value="fkbM_fam"/>
    <property type="match status" value="1"/>
</dbReference>
<evidence type="ECO:0000313" key="2">
    <source>
        <dbReference type="EMBL" id="CAA9465470.1"/>
    </source>
</evidence>
<dbReference type="GO" id="GO:0008171">
    <property type="term" value="F:O-methyltransferase activity"/>
    <property type="evidence" value="ECO:0007669"/>
    <property type="project" value="TreeGrafter"/>
</dbReference>
<dbReference type="Pfam" id="PF05050">
    <property type="entry name" value="Methyltransf_21"/>
    <property type="match status" value="1"/>
</dbReference>
<organism evidence="2">
    <name type="scientific">uncultured Solirubrobacteraceae bacterium</name>
    <dbReference type="NCBI Taxonomy" id="1162706"/>
    <lineage>
        <taxon>Bacteria</taxon>
        <taxon>Bacillati</taxon>
        <taxon>Actinomycetota</taxon>
        <taxon>Thermoleophilia</taxon>
        <taxon>Solirubrobacterales</taxon>
        <taxon>Solirubrobacteraceae</taxon>
        <taxon>environmental samples</taxon>
    </lineage>
</organism>
<feature type="domain" description="Methyltransferase FkbM" evidence="1">
    <location>
        <begin position="86"/>
        <end position="222"/>
    </location>
</feature>
<protein>
    <recommendedName>
        <fullName evidence="1">Methyltransferase FkbM domain-containing protein</fullName>
    </recommendedName>
</protein>
<dbReference type="InterPro" id="IPR053188">
    <property type="entry name" value="FkbM_Methyltransferase"/>
</dbReference>
<dbReference type="SUPFAM" id="SSF53335">
    <property type="entry name" value="S-adenosyl-L-methionine-dependent methyltransferases"/>
    <property type="match status" value="1"/>
</dbReference>
<dbReference type="Gene3D" id="3.40.50.150">
    <property type="entry name" value="Vaccinia Virus protein VP39"/>
    <property type="match status" value="1"/>
</dbReference>
<dbReference type="EMBL" id="CADCVL010000043">
    <property type="protein sequence ID" value="CAA9465470.1"/>
    <property type="molecule type" value="Genomic_DNA"/>
</dbReference>
<evidence type="ECO:0000259" key="1">
    <source>
        <dbReference type="Pfam" id="PF05050"/>
    </source>
</evidence>